<dbReference type="GO" id="GO:0019303">
    <property type="term" value="P:D-ribose catabolic process"/>
    <property type="evidence" value="ECO:0007669"/>
    <property type="project" value="UniProtKB-UniRule"/>
</dbReference>
<keyword evidence="5 12" id="KW-0479">Metal-binding</keyword>
<evidence type="ECO:0000256" key="10">
    <source>
        <dbReference type="ARBA" id="ARBA00022958"/>
    </source>
</evidence>
<feature type="binding site" evidence="12">
    <location>
        <position position="182"/>
    </location>
    <ligand>
        <name>ATP</name>
        <dbReference type="ChEBI" id="CHEBI:30616"/>
    </ligand>
</feature>
<protein>
    <recommendedName>
        <fullName evidence="3 12">Ribokinase</fullName>
        <shortName evidence="12">RK</shortName>
        <ecNumber evidence="2 12">2.7.1.15</ecNumber>
    </recommendedName>
</protein>
<dbReference type="EMBL" id="SJPQ01000001">
    <property type="protein sequence ID" value="TWT90306.1"/>
    <property type="molecule type" value="Genomic_DNA"/>
</dbReference>
<evidence type="ECO:0000256" key="6">
    <source>
        <dbReference type="ARBA" id="ARBA00022741"/>
    </source>
</evidence>
<keyword evidence="8 12" id="KW-0067">ATP-binding</keyword>
<feature type="binding site" evidence="12">
    <location>
        <begin position="11"/>
        <end position="13"/>
    </location>
    <ligand>
        <name>substrate</name>
    </ligand>
</feature>
<evidence type="ECO:0000256" key="12">
    <source>
        <dbReference type="HAMAP-Rule" id="MF_01987"/>
    </source>
</evidence>
<dbReference type="PANTHER" id="PTHR10584:SF166">
    <property type="entry name" value="RIBOKINASE"/>
    <property type="match status" value="1"/>
</dbReference>
<dbReference type="PIRSF" id="PIRSF000535">
    <property type="entry name" value="1PFK/6PFK/LacC"/>
    <property type="match status" value="1"/>
</dbReference>
<dbReference type="UniPathway" id="UPA00916">
    <property type="reaction ID" value="UER00889"/>
</dbReference>
<gene>
    <name evidence="12 14" type="primary">rbsK</name>
    <name evidence="14" type="ORF">Mal64_06910</name>
</gene>
<evidence type="ECO:0000256" key="7">
    <source>
        <dbReference type="ARBA" id="ARBA00022777"/>
    </source>
</evidence>
<feature type="binding site" evidence="12">
    <location>
        <position position="290"/>
    </location>
    <ligand>
        <name>K(+)</name>
        <dbReference type="ChEBI" id="CHEBI:29103"/>
    </ligand>
</feature>
<dbReference type="HAMAP" id="MF_01987">
    <property type="entry name" value="Ribokinase"/>
    <property type="match status" value="1"/>
</dbReference>
<feature type="binding site" evidence="12">
    <location>
        <begin position="219"/>
        <end position="224"/>
    </location>
    <ligand>
        <name>ATP</name>
        <dbReference type="ChEBI" id="CHEBI:30616"/>
    </ligand>
</feature>
<dbReference type="PANTHER" id="PTHR10584">
    <property type="entry name" value="SUGAR KINASE"/>
    <property type="match status" value="1"/>
</dbReference>
<feature type="active site" description="Proton acceptor" evidence="12">
    <location>
        <position position="251"/>
    </location>
</feature>
<evidence type="ECO:0000313" key="14">
    <source>
        <dbReference type="EMBL" id="TWT90306.1"/>
    </source>
</evidence>
<dbReference type="Pfam" id="PF00294">
    <property type="entry name" value="PfkB"/>
    <property type="match status" value="1"/>
</dbReference>
<evidence type="ECO:0000313" key="15">
    <source>
        <dbReference type="Proteomes" id="UP000315440"/>
    </source>
</evidence>
<dbReference type="OrthoDB" id="9775849at2"/>
<comment type="pathway">
    <text evidence="12">Carbohydrate metabolism; D-ribose degradation; D-ribose 5-phosphate from beta-D-ribopyranose: step 2/2.</text>
</comment>
<comment type="function">
    <text evidence="12">Catalyzes the phosphorylation of ribose at O-5 in a reaction requiring ATP and magnesium. The resulting D-ribose-5-phosphate can then be used either for sythesis of nucleotides, histidine, and tryptophan, or as a component of the pentose phosphate pathway.</text>
</comment>
<comment type="caution">
    <text evidence="12">Lacks conserved residue(s) required for the propagation of feature annotation.</text>
</comment>
<reference evidence="14 15" key="1">
    <citation type="submission" date="2019-02" db="EMBL/GenBank/DDBJ databases">
        <title>Deep-cultivation of Planctomycetes and their phenomic and genomic characterization uncovers novel biology.</title>
        <authorList>
            <person name="Wiegand S."/>
            <person name="Jogler M."/>
            <person name="Boedeker C."/>
            <person name="Pinto D."/>
            <person name="Vollmers J."/>
            <person name="Rivas-Marin E."/>
            <person name="Kohn T."/>
            <person name="Peeters S.H."/>
            <person name="Heuer A."/>
            <person name="Rast P."/>
            <person name="Oberbeckmann S."/>
            <person name="Bunk B."/>
            <person name="Jeske O."/>
            <person name="Meyerdierks A."/>
            <person name="Storesund J.E."/>
            <person name="Kallscheuer N."/>
            <person name="Luecker S."/>
            <person name="Lage O.M."/>
            <person name="Pohl T."/>
            <person name="Merkel B.J."/>
            <person name="Hornburger P."/>
            <person name="Mueller R.-W."/>
            <person name="Bruemmer F."/>
            <person name="Labrenz M."/>
            <person name="Spormann A.M."/>
            <person name="Op Den Camp H."/>
            <person name="Overmann J."/>
            <person name="Amann R."/>
            <person name="Jetten M.S.M."/>
            <person name="Mascher T."/>
            <person name="Medema M.H."/>
            <person name="Devos D.P."/>
            <person name="Kaster A.-K."/>
            <person name="Ovreas L."/>
            <person name="Rohde M."/>
            <person name="Galperin M.Y."/>
            <person name="Jogler C."/>
        </authorList>
    </citation>
    <scope>NUCLEOTIDE SEQUENCE [LARGE SCALE GENOMIC DNA]</scope>
    <source>
        <strain evidence="14 15">Mal64</strain>
    </source>
</reference>
<dbReference type="GO" id="GO:0005829">
    <property type="term" value="C:cytosol"/>
    <property type="evidence" value="ECO:0007669"/>
    <property type="project" value="TreeGrafter"/>
</dbReference>
<dbReference type="NCBIfam" id="TIGR02152">
    <property type="entry name" value="D_ribokin_bact"/>
    <property type="match status" value="1"/>
</dbReference>
<comment type="subcellular location">
    <subcellularLocation>
        <location evidence="12">Cytoplasm</location>
    </subcellularLocation>
</comment>
<keyword evidence="9 12" id="KW-0460">Magnesium</keyword>
<evidence type="ECO:0000256" key="8">
    <source>
        <dbReference type="ARBA" id="ARBA00022840"/>
    </source>
</evidence>
<keyword evidence="4 12" id="KW-0808">Transferase</keyword>
<dbReference type="InterPro" id="IPR002139">
    <property type="entry name" value="Ribo/fructo_kinase"/>
</dbReference>
<evidence type="ECO:0000256" key="5">
    <source>
        <dbReference type="ARBA" id="ARBA00022723"/>
    </source>
</evidence>
<dbReference type="RefSeq" id="WP_146397067.1">
    <property type="nucleotide sequence ID" value="NZ_SJPQ01000001.1"/>
</dbReference>
<keyword evidence="7 12" id="KW-0418">Kinase</keyword>
<evidence type="ECO:0000256" key="9">
    <source>
        <dbReference type="ARBA" id="ARBA00022842"/>
    </source>
</evidence>
<dbReference type="Proteomes" id="UP000315440">
    <property type="component" value="Unassembled WGS sequence"/>
</dbReference>
<evidence type="ECO:0000256" key="11">
    <source>
        <dbReference type="ARBA" id="ARBA00023277"/>
    </source>
</evidence>
<dbReference type="SUPFAM" id="SSF53613">
    <property type="entry name" value="Ribokinase-like"/>
    <property type="match status" value="1"/>
</dbReference>
<dbReference type="PROSITE" id="PS00584">
    <property type="entry name" value="PFKB_KINASES_2"/>
    <property type="match status" value="1"/>
</dbReference>
<feature type="binding site" evidence="12">
    <location>
        <position position="137"/>
    </location>
    <ligand>
        <name>substrate</name>
    </ligand>
</feature>
<comment type="catalytic activity">
    <reaction evidence="12">
        <text>D-ribose + ATP = D-ribose 5-phosphate + ADP + H(+)</text>
        <dbReference type="Rhea" id="RHEA:13697"/>
        <dbReference type="ChEBI" id="CHEBI:15378"/>
        <dbReference type="ChEBI" id="CHEBI:30616"/>
        <dbReference type="ChEBI" id="CHEBI:47013"/>
        <dbReference type="ChEBI" id="CHEBI:78346"/>
        <dbReference type="ChEBI" id="CHEBI:456216"/>
        <dbReference type="EC" id="2.7.1.15"/>
    </reaction>
</comment>
<dbReference type="GO" id="GO:0004747">
    <property type="term" value="F:ribokinase activity"/>
    <property type="evidence" value="ECO:0007669"/>
    <property type="project" value="UniProtKB-UniRule"/>
</dbReference>
<dbReference type="EC" id="2.7.1.15" evidence="2 12"/>
<dbReference type="InterPro" id="IPR029056">
    <property type="entry name" value="Ribokinase-like"/>
</dbReference>
<comment type="subunit">
    <text evidence="12">Homodimer.</text>
</comment>
<dbReference type="InterPro" id="IPR017583">
    <property type="entry name" value="Tagatose/fructose_Pkinase"/>
</dbReference>
<feature type="binding site" evidence="12">
    <location>
        <position position="251"/>
    </location>
    <ligand>
        <name>substrate</name>
    </ligand>
</feature>
<dbReference type="GO" id="GO:0046872">
    <property type="term" value="F:metal ion binding"/>
    <property type="evidence" value="ECO:0007669"/>
    <property type="project" value="UniProtKB-KW"/>
</dbReference>
<feature type="binding site" evidence="12">
    <location>
        <begin position="250"/>
        <end position="251"/>
    </location>
    <ligand>
        <name>ATP</name>
        <dbReference type="ChEBI" id="CHEBI:30616"/>
    </ligand>
</feature>
<comment type="activity regulation">
    <text evidence="12">Activated by a monovalent cation that binds near, but not in, the active site. The most likely occupant of the site in vivo is potassium. Ion binding induces a conformational change that may alter substrate affinity.</text>
</comment>
<feature type="binding site" evidence="12">
    <location>
        <position position="247"/>
    </location>
    <ligand>
        <name>K(+)</name>
        <dbReference type="ChEBI" id="CHEBI:29103"/>
    </ligand>
</feature>
<feature type="binding site" evidence="12">
    <location>
        <position position="281"/>
    </location>
    <ligand>
        <name>K(+)</name>
        <dbReference type="ChEBI" id="CHEBI:29103"/>
    </ligand>
</feature>
<feature type="binding site" evidence="12">
    <location>
        <position position="284"/>
    </location>
    <ligand>
        <name>K(+)</name>
        <dbReference type="ChEBI" id="CHEBI:29103"/>
    </ligand>
</feature>
<accession>A0A5C5ZSV5</accession>
<feature type="binding site" evidence="12">
    <location>
        <position position="286"/>
    </location>
    <ligand>
        <name>K(+)</name>
        <dbReference type="ChEBI" id="CHEBI:29103"/>
    </ligand>
</feature>
<keyword evidence="10 12" id="KW-0630">Potassium</keyword>
<keyword evidence="6 12" id="KW-0547">Nucleotide-binding</keyword>
<sequence>MAKVLVVGSANMDVVTPIDRLPQPGETASAGAIRLVPGGKGANSAVAAARLGGEVRFVGCVGTDAFGGRMLENLQTHGVDVDGVRRVERESGVAIILLNEHDGQNSILVSPGANALVEAPTDTAWYEWGDVLLLQLETPTAAAINAARLARQCGVRVILDPAPATPSPPRELLKEVDLLTPNETELASLTGRRVETFEEIAAASQLLIAETGIERLVTTLGGRGALSAMSESWALHAPLMVESVDSTAAGDTFAGGLAVALADGLPFDQSIRFAGAAGALACTVVGAQTSIPEKEQVLEFIKASQHTDGDNAAPRHA</sequence>
<dbReference type="PRINTS" id="PR00990">
    <property type="entry name" value="RIBOKINASE"/>
</dbReference>
<evidence type="ECO:0000256" key="2">
    <source>
        <dbReference type="ARBA" id="ARBA00012035"/>
    </source>
</evidence>
<organism evidence="14 15">
    <name type="scientific">Pseudobythopirellula maris</name>
    <dbReference type="NCBI Taxonomy" id="2527991"/>
    <lineage>
        <taxon>Bacteria</taxon>
        <taxon>Pseudomonadati</taxon>
        <taxon>Planctomycetota</taxon>
        <taxon>Planctomycetia</taxon>
        <taxon>Pirellulales</taxon>
        <taxon>Lacipirellulaceae</taxon>
        <taxon>Pseudobythopirellula</taxon>
    </lineage>
</organism>
<comment type="caution">
    <text evidence="14">The sequence shown here is derived from an EMBL/GenBank/DDBJ whole genome shotgun (WGS) entry which is preliminary data.</text>
</comment>
<comment type="similarity">
    <text evidence="12">Belongs to the carbohydrate kinase PfkB family. Ribokinase subfamily.</text>
</comment>
<evidence type="ECO:0000256" key="1">
    <source>
        <dbReference type="ARBA" id="ARBA00005380"/>
    </source>
</evidence>
<dbReference type="GO" id="GO:0005524">
    <property type="term" value="F:ATP binding"/>
    <property type="evidence" value="ECO:0007669"/>
    <property type="project" value="UniProtKB-UniRule"/>
</dbReference>
<keyword evidence="12" id="KW-0963">Cytoplasm</keyword>
<keyword evidence="15" id="KW-1185">Reference proteome</keyword>
<dbReference type="AlphaFoldDB" id="A0A5C5ZSV5"/>
<feature type="binding site" evidence="12">
    <location>
        <begin position="39"/>
        <end position="43"/>
    </location>
    <ligand>
        <name>substrate</name>
    </ligand>
</feature>
<name>A0A5C5ZSV5_9BACT</name>
<evidence type="ECO:0000256" key="3">
    <source>
        <dbReference type="ARBA" id="ARBA00016943"/>
    </source>
</evidence>
<dbReference type="CDD" id="cd01174">
    <property type="entry name" value="ribokinase"/>
    <property type="match status" value="1"/>
</dbReference>
<dbReference type="InterPro" id="IPR011611">
    <property type="entry name" value="PfkB_dom"/>
</dbReference>
<dbReference type="Gene3D" id="3.40.1190.20">
    <property type="match status" value="1"/>
</dbReference>
<comment type="similarity">
    <text evidence="1">Belongs to the carbohydrate kinase pfkB family.</text>
</comment>
<evidence type="ECO:0000256" key="4">
    <source>
        <dbReference type="ARBA" id="ARBA00022679"/>
    </source>
</evidence>
<keyword evidence="11 12" id="KW-0119">Carbohydrate metabolism</keyword>
<dbReference type="InterPro" id="IPR002173">
    <property type="entry name" value="Carboh/pur_kinase_PfkB_CS"/>
</dbReference>
<dbReference type="InterPro" id="IPR011877">
    <property type="entry name" value="Ribokinase"/>
</dbReference>
<comment type="cofactor">
    <cofactor evidence="12">
        <name>Mg(2+)</name>
        <dbReference type="ChEBI" id="CHEBI:18420"/>
    </cofactor>
    <text evidence="12">Requires a divalent cation, most likely magnesium in vivo, as an electrophilic catalyst to aid phosphoryl group transfer. It is the chelate of the metal and the nucleotide that is the actual substrate.</text>
</comment>
<feature type="binding site" evidence="12">
    <location>
        <position position="245"/>
    </location>
    <ligand>
        <name>K(+)</name>
        <dbReference type="ChEBI" id="CHEBI:29103"/>
    </ligand>
</feature>
<proteinExistence type="inferred from homology"/>
<evidence type="ECO:0000259" key="13">
    <source>
        <dbReference type="Pfam" id="PF00294"/>
    </source>
</evidence>
<feature type="domain" description="Carbohydrate kinase PfkB" evidence="13">
    <location>
        <begin position="1"/>
        <end position="293"/>
    </location>
</feature>